<dbReference type="STRING" id="48467.SAMN02745166_01506"/>
<dbReference type="RefSeq" id="WP_078812709.1">
    <property type="nucleotide sequence ID" value="NZ_FUYE01000004.1"/>
</dbReference>
<sequence length="162" mass="16784">MPVTFETPIFALQKKDRANTSRLAPPNIASGDVEFAIIPYTLTGGTDEAAADIIKLCVLPKDVIPLPHLSSIICDADPGTAFTVDVGTADNPDGWGDGVALTTAGKVEFCAAAHTMPAWLAQTPLVPDSGSGNAEVFATVVTSTSPTAGVNVIFVLAYKRGR</sequence>
<proteinExistence type="predicted"/>
<reference evidence="2" key="1">
    <citation type="submission" date="2017-02" db="EMBL/GenBank/DDBJ databases">
        <authorList>
            <person name="Varghese N."/>
            <person name="Submissions S."/>
        </authorList>
    </citation>
    <scope>NUCLEOTIDE SEQUENCE [LARGE SCALE GENOMIC DNA]</scope>
    <source>
        <strain evidence="2">ATCC 700200</strain>
    </source>
</reference>
<evidence type="ECO:0000313" key="1">
    <source>
        <dbReference type="EMBL" id="SKA88909.1"/>
    </source>
</evidence>
<accession>A0A1T4XHB5</accession>
<dbReference type="EMBL" id="FUYE01000004">
    <property type="protein sequence ID" value="SKA88909.1"/>
    <property type="molecule type" value="Genomic_DNA"/>
</dbReference>
<organism evidence="1 2">
    <name type="scientific">Prosthecobacter debontii</name>
    <dbReference type="NCBI Taxonomy" id="48467"/>
    <lineage>
        <taxon>Bacteria</taxon>
        <taxon>Pseudomonadati</taxon>
        <taxon>Verrucomicrobiota</taxon>
        <taxon>Verrucomicrobiia</taxon>
        <taxon>Verrucomicrobiales</taxon>
        <taxon>Verrucomicrobiaceae</taxon>
        <taxon>Prosthecobacter</taxon>
    </lineage>
</organism>
<dbReference type="Proteomes" id="UP000190774">
    <property type="component" value="Unassembled WGS sequence"/>
</dbReference>
<protein>
    <submittedName>
        <fullName evidence="1">Uncharacterized protein</fullName>
    </submittedName>
</protein>
<dbReference type="AlphaFoldDB" id="A0A1T4XHB5"/>
<gene>
    <name evidence="1" type="ORF">SAMN02745166_01506</name>
</gene>
<name>A0A1T4XHB5_9BACT</name>
<keyword evidence="2" id="KW-1185">Reference proteome</keyword>
<evidence type="ECO:0000313" key="2">
    <source>
        <dbReference type="Proteomes" id="UP000190774"/>
    </source>
</evidence>